<accession>K1SS74</accession>
<dbReference type="PANTHER" id="PTHR36303">
    <property type="entry name" value="2',3'-CYCLIC-NUCLEOTIDE 2'-PHOSPHODIESTERASE"/>
    <property type="match status" value="1"/>
</dbReference>
<organism evidence="1">
    <name type="scientific">human gut metagenome</name>
    <dbReference type="NCBI Taxonomy" id="408170"/>
    <lineage>
        <taxon>unclassified sequences</taxon>
        <taxon>metagenomes</taxon>
        <taxon>organismal metagenomes</taxon>
    </lineage>
</organism>
<dbReference type="Pfam" id="PF13277">
    <property type="entry name" value="YmdB"/>
    <property type="match status" value="1"/>
</dbReference>
<dbReference type="PANTHER" id="PTHR36303:SF1">
    <property type="entry name" value="2',3'-CYCLIC-NUCLEOTIDE 2'-PHOSPHODIESTERASE"/>
    <property type="match status" value="1"/>
</dbReference>
<name>K1SS74_9ZZZZ</name>
<dbReference type="SUPFAM" id="SSF56300">
    <property type="entry name" value="Metallo-dependent phosphatases"/>
    <property type="match status" value="1"/>
</dbReference>
<feature type="non-terminal residue" evidence="1">
    <location>
        <position position="124"/>
    </location>
</feature>
<proteinExistence type="predicted"/>
<dbReference type="AlphaFoldDB" id="K1SS74"/>
<evidence type="ECO:0000313" key="1">
    <source>
        <dbReference type="EMBL" id="EKC58314.1"/>
    </source>
</evidence>
<dbReference type="Gene3D" id="3.60.21.10">
    <property type="match status" value="1"/>
</dbReference>
<gene>
    <name evidence="1" type="ORF">LEA_13921</name>
</gene>
<dbReference type="EMBL" id="AJWY01009456">
    <property type="protein sequence ID" value="EKC58314.1"/>
    <property type="molecule type" value="Genomic_DNA"/>
</dbReference>
<comment type="caution">
    <text evidence="1">The sequence shown here is derived from an EMBL/GenBank/DDBJ whole genome shotgun (WGS) entry which is preliminary data.</text>
</comment>
<dbReference type="GO" id="GO:0004113">
    <property type="term" value="F:2',3'-cyclic-nucleotide 3'-phosphodiesterase activity"/>
    <property type="evidence" value="ECO:0007669"/>
    <property type="project" value="TreeGrafter"/>
</dbReference>
<dbReference type="InterPro" id="IPR029052">
    <property type="entry name" value="Metallo-depent_PP-like"/>
</dbReference>
<reference evidence="1" key="1">
    <citation type="journal article" date="2013" name="Environ. Microbiol.">
        <title>Microbiota from the distal guts of lean and obese adolescents exhibit partial functional redundancy besides clear differences in community structure.</title>
        <authorList>
            <person name="Ferrer M."/>
            <person name="Ruiz A."/>
            <person name="Lanza F."/>
            <person name="Haange S.B."/>
            <person name="Oberbach A."/>
            <person name="Till H."/>
            <person name="Bargiela R."/>
            <person name="Campoy C."/>
            <person name="Segura M.T."/>
            <person name="Richter M."/>
            <person name="von Bergen M."/>
            <person name="Seifert J."/>
            <person name="Suarez A."/>
        </authorList>
    </citation>
    <scope>NUCLEOTIDE SEQUENCE</scope>
</reference>
<dbReference type="InterPro" id="IPR005235">
    <property type="entry name" value="YmdB-like"/>
</dbReference>
<sequence length="124" mass="14084">MQNKKGPYGSFFVVIIVKFCYNKKGLFKQKRRIKLKILAIGDIVGEEGVRKAKEELPKIKQEEKIDFVIVNAENSAGGMGITTKIFNELKSMQVDVITMGNHTWGKKDIFGFINDKMLIIPANY</sequence>
<protein>
    <submittedName>
        <fullName evidence="1">Metallophosphoesterase</fullName>
    </submittedName>
</protein>